<feature type="compositionally biased region" description="Acidic residues" evidence="1">
    <location>
        <begin position="50"/>
        <end position="59"/>
    </location>
</feature>
<organism evidence="3 4">
    <name type="scientific">Sutcliffiella tianshenii</name>
    <dbReference type="NCBI Taxonomy" id="1463404"/>
    <lineage>
        <taxon>Bacteria</taxon>
        <taxon>Bacillati</taxon>
        <taxon>Bacillota</taxon>
        <taxon>Bacilli</taxon>
        <taxon>Bacillales</taxon>
        <taxon>Bacillaceae</taxon>
        <taxon>Sutcliffiella</taxon>
    </lineage>
</organism>
<feature type="domain" description="GerMN" evidence="2">
    <location>
        <begin position="103"/>
        <end position="193"/>
    </location>
</feature>
<proteinExistence type="predicted"/>
<dbReference type="Proteomes" id="UP000737402">
    <property type="component" value="Unassembled WGS sequence"/>
</dbReference>
<dbReference type="PROSITE" id="PS51257">
    <property type="entry name" value="PROKAR_LIPOPROTEIN"/>
    <property type="match status" value="1"/>
</dbReference>
<dbReference type="Pfam" id="PF10646">
    <property type="entry name" value="Germane"/>
    <property type="match status" value="2"/>
</dbReference>
<keyword evidence="4" id="KW-1185">Reference proteome</keyword>
<feature type="domain" description="GerMN" evidence="2">
    <location>
        <begin position="255"/>
        <end position="343"/>
    </location>
</feature>
<reference evidence="3 4" key="1">
    <citation type="submission" date="2021-01" db="EMBL/GenBank/DDBJ databases">
        <title>Genomic Encyclopedia of Type Strains, Phase IV (KMG-IV): sequencing the most valuable type-strain genomes for metagenomic binning, comparative biology and taxonomic classification.</title>
        <authorList>
            <person name="Goeker M."/>
        </authorList>
    </citation>
    <scope>NUCLEOTIDE SEQUENCE [LARGE SCALE GENOMIC DNA]</scope>
    <source>
        <strain evidence="3 4">DSM 25879</strain>
    </source>
</reference>
<evidence type="ECO:0000256" key="1">
    <source>
        <dbReference type="SAM" id="MobiDB-lite"/>
    </source>
</evidence>
<comment type="caution">
    <text evidence="3">The sequence shown here is derived from an EMBL/GenBank/DDBJ whole genome shotgun (WGS) entry which is preliminary data.</text>
</comment>
<name>A0ABS2P0L6_9BACI</name>
<dbReference type="SMART" id="SM00909">
    <property type="entry name" value="Germane"/>
    <property type="match status" value="2"/>
</dbReference>
<accession>A0ABS2P0L6</accession>
<sequence>MSNKKVKMTAAAVLASSVLLSGCGLFGGDEQAAPEADIPKDVSYVDDAGDVTEETEGTETEGTATDGEDEAATETTKRELYLIDSNGYVVSQTFDLPKTEGTAKQALEHLVQGGPIEDLLPNGFRAVLPAGTEVDVNLKEDGTIVADFSNEFIEYDPNDEKKILESITWTLTQFPNVKRVQIQVNGHNQEVMPVNKTPIGKGVSRSNGINLDTSETVDIRNTRAVTLYFVADNNEGDPYYVPVTKRLAMKESNDYAAIVNALVAGPSYNSGLTKELNNEIKLLSEPQYANGNLTLDFNEDILGLEEKVVSRAVVDSLVLTLTEQAGVETISITVNGEGGLMATDGTNVSEPVARPENVNTGRF</sequence>
<gene>
    <name evidence="3" type="ORF">JOC95_002353</name>
</gene>
<dbReference type="RefSeq" id="WP_204416202.1">
    <property type="nucleotide sequence ID" value="NZ_JAFBED010000004.1"/>
</dbReference>
<dbReference type="EMBL" id="JAFBED010000004">
    <property type="protein sequence ID" value="MBM7620500.1"/>
    <property type="molecule type" value="Genomic_DNA"/>
</dbReference>
<dbReference type="InterPro" id="IPR019606">
    <property type="entry name" value="GerMN"/>
</dbReference>
<protein>
    <submittedName>
        <fullName evidence="3">Germination protein M</fullName>
    </submittedName>
</protein>
<feature type="region of interest" description="Disordered" evidence="1">
    <location>
        <begin position="343"/>
        <end position="363"/>
    </location>
</feature>
<evidence type="ECO:0000313" key="4">
    <source>
        <dbReference type="Proteomes" id="UP000737402"/>
    </source>
</evidence>
<evidence type="ECO:0000259" key="2">
    <source>
        <dbReference type="SMART" id="SM00909"/>
    </source>
</evidence>
<evidence type="ECO:0000313" key="3">
    <source>
        <dbReference type="EMBL" id="MBM7620500.1"/>
    </source>
</evidence>
<feature type="region of interest" description="Disordered" evidence="1">
    <location>
        <begin position="50"/>
        <end position="74"/>
    </location>
</feature>